<evidence type="ECO:0000313" key="1">
    <source>
        <dbReference type="EMBL" id="JAH32644.1"/>
    </source>
</evidence>
<name>A0A0E9RU22_ANGAN</name>
<dbReference type="EMBL" id="GBXM01075933">
    <property type="protein sequence ID" value="JAH32644.1"/>
    <property type="molecule type" value="Transcribed_RNA"/>
</dbReference>
<protein>
    <submittedName>
        <fullName evidence="1">Uncharacterized protein</fullName>
    </submittedName>
</protein>
<reference evidence="1" key="1">
    <citation type="submission" date="2014-11" db="EMBL/GenBank/DDBJ databases">
        <authorList>
            <person name="Amaro Gonzalez C."/>
        </authorList>
    </citation>
    <scope>NUCLEOTIDE SEQUENCE</scope>
</reference>
<reference evidence="1" key="2">
    <citation type="journal article" date="2015" name="Fish Shellfish Immunol.">
        <title>Early steps in the European eel (Anguilla anguilla)-Vibrio vulnificus interaction in the gills: Role of the RtxA13 toxin.</title>
        <authorList>
            <person name="Callol A."/>
            <person name="Pajuelo D."/>
            <person name="Ebbesson L."/>
            <person name="Teles M."/>
            <person name="MacKenzie S."/>
            <person name="Amaro C."/>
        </authorList>
    </citation>
    <scope>NUCLEOTIDE SEQUENCE</scope>
</reference>
<sequence length="29" mass="3418">MANLLKDVTADRRRIFSSSQTEKRAYFRG</sequence>
<accession>A0A0E9RU22</accession>
<organism evidence="1">
    <name type="scientific">Anguilla anguilla</name>
    <name type="common">European freshwater eel</name>
    <name type="synonym">Muraena anguilla</name>
    <dbReference type="NCBI Taxonomy" id="7936"/>
    <lineage>
        <taxon>Eukaryota</taxon>
        <taxon>Metazoa</taxon>
        <taxon>Chordata</taxon>
        <taxon>Craniata</taxon>
        <taxon>Vertebrata</taxon>
        <taxon>Euteleostomi</taxon>
        <taxon>Actinopterygii</taxon>
        <taxon>Neopterygii</taxon>
        <taxon>Teleostei</taxon>
        <taxon>Anguilliformes</taxon>
        <taxon>Anguillidae</taxon>
        <taxon>Anguilla</taxon>
    </lineage>
</organism>
<dbReference type="AlphaFoldDB" id="A0A0E9RU22"/>
<proteinExistence type="predicted"/>